<evidence type="ECO:0000313" key="2">
    <source>
        <dbReference type="Proteomes" id="UP000269396"/>
    </source>
</evidence>
<gene>
    <name evidence="1" type="ORF">SMTD_LOCUS12886</name>
</gene>
<sequence>MKINSTKSLIETLNKSEEQMNEAIQQSIDSTISKATKSST</sequence>
<dbReference type="AlphaFoldDB" id="A0A183PEU9"/>
<accession>A0A183PEU9</accession>
<dbReference type="STRING" id="31246.A0A183PEU9"/>
<evidence type="ECO:0000313" key="1">
    <source>
        <dbReference type="EMBL" id="VDP62127.1"/>
    </source>
</evidence>
<organism evidence="1 2">
    <name type="scientific">Schistosoma mattheei</name>
    <dbReference type="NCBI Taxonomy" id="31246"/>
    <lineage>
        <taxon>Eukaryota</taxon>
        <taxon>Metazoa</taxon>
        <taxon>Spiralia</taxon>
        <taxon>Lophotrochozoa</taxon>
        <taxon>Platyhelminthes</taxon>
        <taxon>Trematoda</taxon>
        <taxon>Digenea</taxon>
        <taxon>Strigeidida</taxon>
        <taxon>Schistosomatoidea</taxon>
        <taxon>Schistosomatidae</taxon>
        <taxon>Schistosoma</taxon>
    </lineage>
</organism>
<proteinExistence type="predicted"/>
<dbReference type="Proteomes" id="UP000269396">
    <property type="component" value="Unassembled WGS sequence"/>
</dbReference>
<reference evidence="1 2" key="1">
    <citation type="submission" date="2018-11" db="EMBL/GenBank/DDBJ databases">
        <authorList>
            <consortium name="Pathogen Informatics"/>
        </authorList>
    </citation>
    <scope>NUCLEOTIDE SEQUENCE [LARGE SCALE GENOMIC DNA]</scope>
    <source>
        <strain>Denwood</strain>
        <strain evidence="2">Zambia</strain>
    </source>
</reference>
<dbReference type="EMBL" id="UZAL01032915">
    <property type="protein sequence ID" value="VDP62127.1"/>
    <property type="molecule type" value="Genomic_DNA"/>
</dbReference>
<name>A0A183PEU9_9TREM</name>
<protein>
    <submittedName>
        <fullName evidence="1">Uncharacterized protein</fullName>
    </submittedName>
</protein>
<keyword evidence="2" id="KW-1185">Reference proteome</keyword>